<evidence type="ECO:0000313" key="3">
    <source>
        <dbReference type="Proteomes" id="UP000298787"/>
    </source>
</evidence>
<gene>
    <name evidence="2" type="ORF">D9C73_000107</name>
</gene>
<dbReference type="AlphaFoldDB" id="A0A4U5TYR2"/>
<keyword evidence="1" id="KW-0175">Coiled coil</keyword>
<evidence type="ECO:0000256" key="1">
    <source>
        <dbReference type="SAM" id="Coils"/>
    </source>
</evidence>
<dbReference type="EMBL" id="CM014078">
    <property type="protein sequence ID" value="TKS66051.1"/>
    <property type="molecule type" value="Genomic_DNA"/>
</dbReference>
<feature type="coiled-coil region" evidence="1">
    <location>
        <begin position="26"/>
        <end position="77"/>
    </location>
</feature>
<accession>A0A4U5TYR2</accession>
<proteinExistence type="predicted"/>
<sequence>MNTQSDFYQHDKRWESQLNALEEKYRRALGAQEESWQKRVQEMERRNELERTWLQKEGEWRQRTDTLQDENQRLNKELQGNFGGPRAGNRTESRFRFGAGVSPFGTVSYRKPPTGGVGVFPFLPMCSHSKKADNCDPILTQDVFPF</sequence>
<dbReference type="Proteomes" id="UP000298787">
    <property type="component" value="Chromosome 1"/>
</dbReference>
<evidence type="ECO:0000313" key="2">
    <source>
        <dbReference type="EMBL" id="TKS66051.1"/>
    </source>
</evidence>
<reference evidence="2 3" key="1">
    <citation type="submission" date="2019-01" db="EMBL/GenBank/DDBJ databases">
        <title>Genome Assembly of Collichthys lucidus.</title>
        <authorList>
            <person name="Cai M."/>
            <person name="Xiao S."/>
        </authorList>
    </citation>
    <scope>NUCLEOTIDE SEQUENCE [LARGE SCALE GENOMIC DNA]</scope>
    <source>
        <strain evidence="2">JT15FE1705JMU</strain>
        <tissue evidence="2">Muscle</tissue>
    </source>
</reference>
<name>A0A4U5TYR2_COLLU</name>
<organism evidence="2 3">
    <name type="scientific">Collichthys lucidus</name>
    <name type="common">Big head croaker</name>
    <name type="synonym">Sciaena lucida</name>
    <dbReference type="NCBI Taxonomy" id="240159"/>
    <lineage>
        <taxon>Eukaryota</taxon>
        <taxon>Metazoa</taxon>
        <taxon>Chordata</taxon>
        <taxon>Craniata</taxon>
        <taxon>Vertebrata</taxon>
        <taxon>Euteleostomi</taxon>
        <taxon>Actinopterygii</taxon>
        <taxon>Neopterygii</taxon>
        <taxon>Teleostei</taxon>
        <taxon>Neoteleostei</taxon>
        <taxon>Acanthomorphata</taxon>
        <taxon>Eupercaria</taxon>
        <taxon>Sciaenidae</taxon>
        <taxon>Collichthys</taxon>
    </lineage>
</organism>
<keyword evidence="3" id="KW-1185">Reference proteome</keyword>
<protein>
    <submittedName>
        <fullName evidence="2">Uncharacterized protein</fullName>
    </submittedName>
</protein>